<dbReference type="InterPro" id="IPR011344">
    <property type="entry name" value="ssDNA-bd"/>
</dbReference>
<comment type="caution">
    <text evidence="5">The sequence shown here is derived from an EMBL/GenBank/DDBJ whole genome shotgun (WGS) entry which is preliminary data.</text>
</comment>
<feature type="compositionally biased region" description="Polar residues" evidence="4">
    <location>
        <begin position="121"/>
        <end position="130"/>
    </location>
</feature>
<evidence type="ECO:0000256" key="1">
    <source>
        <dbReference type="ARBA" id="ARBA00023125"/>
    </source>
</evidence>
<keyword evidence="6" id="KW-1185">Reference proteome</keyword>
<dbReference type="NCBIfam" id="NF005851">
    <property type="entry name" value="PRK07772.1"/>
    <property type="match status" value="1"/>
</dbReference>
<dbReference type="PANTHER" id="PTHR10302">
    <property type="entry name" value="SINGLE-STRANDED DNA-BINDING PROTEIN"/>
    <property type="match status" value="1"/>
</dbReference>
<keyword evidence="1 2" id="KW-0238">DNA-binding</keyword>
<dbReference type="PIRSF" id="PIRSF002070">
    <property type="entry name" value="SSB"/>
    <property type="match status" value="1"/>
</dbReference>
<dbReference type="InterPro" id="IPR000424">
    <property type="entry name" value="Primosome_PriB/ssb"/>
</dbReference>
<dbReference type="NCBIfam" id="TIGR00621">
    <property type="entry name" value="ssb"/>
    <property type="match status" value="1"/>
</dbReference>
<comment type="subunit">
    <text evidence="2">Homotetramer.</text>
</comment>
<name>A0A8T4ITP5_9ACTN</name>
<dbReference type="Proteomes" id="UP000675554">
    <property type="component" value="Unassembled WGS sequence"/>
</dbReference>
<dbReference type="Pfam" id="PF00436">
    <property type="entry name" value="SSB"/>
    <property type="match status" value="1"/>
</dbReference>
<feature type="region of interest" description="Disordered" evidence="4">
    <location>
        <begin position="113"/>
        <end position="149"/>
    </location>
</feature>
<dbReference type="EMBL" id="JAGSMN010000119">
    <property type="protein sequence ID" value="MBR7672624.1"/>
    <property type="molecule type" value="Genomic_DNA"/>
</dbReference>
<proteinExistence type="inferred from homology"/>
<dbReference type="CDD" id="cd04496">
    <property type="entry name" value="SSB_OBF"/>
    <property type="match status" value="1"/>
</dbReference>
<dbReference type="PROSITE" id="PS50935">
    <property type="entry name" value="SSB"/>
    <property type="match status" value="1"/>
</dbReference>
<evidence type="ECO:0000256" key="4">
    <source>
        <dbReference type="SAM" id="MobiDB-lite"/>
    </source>
</evidence>
<dbReference type="PANTHER" id="PTHR10302:SF27">
    <property type="entry name" value="SINGLE-STRANDED DNA-BINDING PROTEIN"/>
    <property type="match status" value="1"/>
</dbReference>
<dbReference type="AlphaFoldDB" id="A0A8T4ITP5"/>
<reference evidence="5" key="1">
    <citation type="submission" date="2021-04" db="EMBL/GenBank/DDBJ databases">
        <title>Sequencing of actinobacteria type strains.</title>
        <authorList>
            <person name="Nguyen G.-S."/>
            <person name="Wentzel A."/>
        </authorList>
    </citation>
    <scope>NUCLEOTIDE SEQUENCE</scope>
    <source>
        <strain evidence="5">DSM 42095</strain>
    </source>
</reference>
<evidence type="ECO:0000256" key="3">
    <source>
        <dbReference type="PIRNR" id="PIRNR002070"/>
    </source>
</evidence>
<dbReference type="GO" id="GO:0006260">
    <property type="term" value="P:DNA replication"/>
    <property type="evidence" value="ECO:0007669"/>
    <property type="project" value="InterPro"/>
</dbReference>
<dbReference type="HAMAP" id="MF_00984">
    <property type="entry name" value="SSB"/>
    <property type="match status" value="1"/>
</dbReference>
<sequence length="149" mass="16309">MAMGETPITVIGNLTSDPELRFTPSGAALAKFTVASTPRTFDRESNQYKDGTAMFLRCSAWRQLAEHIADSLGKGSRVIVNGRLRQFDWETDQGENRSMLTLEVDDIGPSLRFATAKTQKRQSNGSTGNGAAQDPWNASAKQQGEEPPF</sequence>
<dbReference type="SUPFAM" id="SSF50249">
    <property type="entry name" value="Nucleic acid-binding proteins"/>
    <property type="match status" value="1"/>
</dbReference>
<accession>A0A8T4ITP5</accession>
<organism evidence="5 6">
    <name type="scientific">Streptomyces daliensis</name>
    <dbReference type="NCBI Taxonomy" id="299421"/>
    <lineage>
        <taxon>Bacteria</taxon>
        <taxon>Bacillati</taxon>
        <taxon>Actinomycetota</taxon>
        <taxon>Actinomycetes</taxon>
        <taxon>Kitasatosporales</taxon>
        <taxon>Streptomycetaceae</taxon>
        <taxon>Streptomyces</taxon>
    </lineage>
</organism>
<dbReference type="Gene3D" id="2.40.50.140">
    <property type="entry name" value="Nucleic acid-binding proteins"/>
    <property type="match status" value="1"/>
</dbReference>
<protein>
    <recommendedName>
        <fullName evidence="2 3">Single-stranded DNA-binding protein</fullName>
        <shortName evidence="2">SSB</shortName>
    </recommendedName>
</protein>
<dbReference type="InterPro" id="IPR012340">
    <property type="entry name" value="NA-bd_OB-fold"/>
</dbReference>
<comment type="caution">
    <text evidence="2">Lacks conserved residue(s) required for the propagation of feature annotation.</text>
</comment>
<gene>
    <name evidence="5" type="ORF">KDA82_06220</name>
</gene>
<evidence type="ECO:0000313" key="5">
    <source>
        <dbReference type="EMBL" id="MBR7672624.1"/>
    </source>
</evidence>
<dbReference type="GO" id="GO:0009295">
    <property type="term" value="C:nucleoid"/>
    <property type="evidence" value="ECO:0007669"/>
    <property type="project" value="TreeGrafter"/>
</dbReference>
<dbReference type="GO" id="GO:0003697">
    <property type="term" value="F:single-stranded DNA binding"/>
    <property type="evidence" value="ECO:0007669"/>
    <property type="project" value="UniProtKB-UniRule"/>
</dbReference>
<evidence type="ECO:0000313" key="6">
    <source>
        <dbReference type="Proteomes" id="UP000675554"/>
    </source>
</evidence>
<evidence type="ECO:0000256" key="2">
    <source>
        <dbReference type="HAMAP-Rule" id="MF_00984"/>
    </source>
</evidence>